<dbReference type="GO" id="GO:0016020">
    <property type="term" value="C:membrane"/>
    <property type="evidence" value="ECO:0007669"/>
    <property type="project" value="UniProtKB-SubCell"/>
</dbReference>
<dbReference type="InterPro" id="IPR010227">
    <property type="entry name" value="NADH_Q_OxRdtase_chainM/4"/>
</dbReference>
<feature type="transmembrane region" description="Helical" evidence="9">
    <location>
        <begin position="386"/>
        <end position="407"/>
    </location>
</feature>
<feature type="transmembrane region" description="Helical" evidence="9">
    <location>
        <begin position="304"/>
        <end position="327"/>
    </location>
</feature>
<dbReference type="Pfam" id="PF01059">
    <property type="entry name" value="Oxidored_q5_N"/>
    <property type="match status" value="1"/>
</dbReference>
<evidence type="ECO:0000259" key="10">
    <source>
        <dbReference type="Pfam" id="PF00361"/>
    </source>
</evidence>
<name>A0A377R126_9NEIS</name>
<dbReference type="GO" id="GO:0008137">
    <property type="term" value="F:NADH dehydrogenase (ubiquinone) activity"/>
    <property type="evidence" value="ECO:0007669"/>
    <property type="project" value="InterPro"/>
</dbReference>
<dbReference type="PANTHER" id="PTHR43507:SF1">
    <property type="entry name" value="NADH-UBIQUINONE OXIDOREDUCTASE CHAIN 4"/>
    <property type="match status" value="1"/>
</dbReference>
<evidence type="ECO:0000256" key="6">
    <source>
        <dbReference type="ARBA" id="ARBA00023027"/>
    </source>
</evidence>
<feature type="domain" description="NADH:quinone oxidoreductase/Mrp antiporter transmembrane" evidence="10">
    <location>
        <begin position="132"/>
        <end position="430"/>
    </location>
</feature>
<feature type="transmembrane region" description="Helical" evidence="9">
    <location>
        <begin position="275"/>
        <end position="297"/>
    </location>
</feature>
<sequence>MFSHYLLSLAVWVPIAAGILVLATGSDRRAPLARILALIGALAGFLVTLPLFAGFDRLSGGYQFQEFHRWIPALNINYALGVDGISVLFVILNAFITLMVVLAGCEVIQKRPAQYMAAFLIMSGLINGAFAAQDALLFYVFFEGMLIPLYLIIGVWGGPRRVYASVKLFLYTLMGSLLMLVAMVYLSYQAGGSFMIADFQNLKQIPLGVQQLLFVAFFLSFAVKVPMWPVHTWLPDAHVEAPTGGSMVLAAITLKVGAYGFLRFILPILPDASRYFAPAIVVLSLIAVIYIGMVALVQTDMKKLVAYSSISHMGFVTLGLFAFTGLFSGGPLGQLNDWALKGALVQMISHGFVSAAMFMCIGVMYDRLHSRNIADYGGVVNVMPKFAAFMMLFGMANAGLPATSGFVGEFMVIMGAVEVNLIMGALAAVTLIYGASYTLWMYKRVIFGEIKNPHVAEMKDINCREFVILAVLAVAVLGMGLWPEPFVAVIHQAANDLIVQVAQSKI</sequence>
<feature type="transmembrane region" description="Helical" evidence="9">
    <location>
        <begin position="35"/>
        <end position="55"/>
    </location>
</feature>
<dbReference type="InterPro" id="IPR003918">
    <property type="entry name" value="NADH_UbQ_OxRdtase"/>
</dbReference>
<evidence type="ECO:0000313" key="12">
    <source>
        <dbReference type="EMBL" id="STR02570.1"/>
    </source>
</evidence>
<comment type="similarity">
    <text evidence="2">Belongs to the complex I subunit 4 family.</text>
</comment>
<feature type="transmembrane region" description="Helical" evidence="9">
    <location>
        <begin position="347"/>
        <end position="365"/>
    </location>
</feature>
<feature type="transmembrane region" description="Helical" evidence="9">
    <location>
        <begin position="113"/>
        <end position="130"/>
    </location>
</feature>
<dbReference type="GO" id="GO:0015990">
    <property type="term" value="P:electron transport coupled proton transport"/>
    <property type="evidence" value="ECO:0007669"/>
    <property type="project" value="TreeGrafter"/>
</dbReference>
<evidence type="ECO:0000256" key="2">
    <source>
        <dbReference type="ARBA" id="ARBA00009025"/>
    </source>
</evidence>
<feature type="domain" description="NADH:ubiquinone oxidoreductase chain 4 N-terminal" evidence="11">
    <location>
        <begin position="73"/>
        <end position="125"/>
    </location>
</feature>
<dbReference type="PANTHER" id="PTHR43507">
    <property type="entry name" value="NADH-UBIQUINONE OXIDOREDUCTASE CHAIN 4"/>
    <property type="match status" value="1"/>
</dbReference>
<feature type="transmembrane region" description="Helical" evidence="9">
    <location>
        <begin position="136"/>
        <end position="156"/>
    </location>
</feature>
<reference evidence="12 13" key="1">
    <citation type="submission" date="2018-06" db="EMBL/GenBank/DDBJ databases">
        <authorList>
            <consortium name="Pathogen Informatics"/>
            <person name="Doyle S."/>
        </authorList>
    </citation>
    <scope>NUCLEOTIDE SEQUENCE [LARGE SCALE GENOMIC DNA]</scope>
    <source>
        <strain evidence="12 13">NCTC13336</strain>
    </source>
</reference>
<dbReference type="PRINTS" id="PR01437">
    <property type="entry name" value="NUOXDRDTASE4"/>
</dbReference>
<keyword evidence="4" id="KW-1278">Translocase</keyword>
<evidence type="ECO:0000256" key="4">
    <source>
        <dbReference type="ARBA" id="ARBA00022967"/>
    </source>
</evidence>
<comment type="subcellular location">
    <subcellularLocation>
        <location evidence="1">Endomembrane system</location>
        <topology evidence="1">Multi-pass membrane protein</topology>
    </subcellularLocation>
    <subcellularLocation>
        <location evidence="8">Membrane</location>
        <topology evidence="8">Multi-pass membrane protein</topology>
    </subcellularLocation>
</comment>
<feature type="transmembrane region" description="Helical" evidence="9">
    <location>
        <begin position="248"/>
        <end position="269"/>
    </location>
</feature>
<evidence type="ECO:0000259" key="11">
    <source>
        <dbReference type="Pfam" id="PF01059"/>
    </source>
</evidence>
<keyword evidence="6" id="KW-0520">NAD</keyword>
<dbReference type="NCBIfam" id="TIGR01972">
    <property type="entry name" value="NDH_I_M"/>
    <property type="match status" value="1"/>
</dbReference>
<feature type="transmembrane region" description="Helical" evidence="9">
    <location>
        <begin position="6"/>
        <end position="23"/>
    </location>
</feature>
<dbReference type="Proteomes" id="UP000254293">
    <property type="component" value="Unassembled WGS sequence"/>
</dbReference>
<evidence type="ECO:0000256" key="8">
    <source>
        <dbReference type="RuleBase" id="RU000320"/>
    </source>
</evidence>
<dbReference type="RefSeq" id="WP_115308485.1">
    <property type="nucleotide sequence ID" value="NZ_UGJJ01000002.1"/>
</dbReference>
<keyword evidence="12" id="KW-0560">Oxidoreductase</keyword>
<dbReference type="OrthoDB" id="9768329at2"/>
<evidence type="ECO:0000256" key="1">
    <source>
        <dbReference type="ARBA" id="ARBA00004127"/>
    </source>
</evidence>
<dbReference type="EMBL" id="UGJJ01000002">
    <property type="protein sequence ID" value="STR02570.1"/>
    <property type="molecule type" value="Genomic_DNA"/>
</dbReference>
<proteinExistence type="inferred from homology"/>
<protein>
    <submittedName>
        <fullName evidence="12">NADH-quinone oxidoreductase subunit M</fullName>
        <ecNumber evidence="12">1.6.5.11</ecNumber>
    </submittedName>
</protein>
<evidence type="ECO:0000256" key="3">
    <source>
        <dbReference type="ARBA" id="ARBA00022692"/>
    </source>
</evidence>
<dbReference type="NCBIfam" id="NF004499">
    <property type="entry name" value="PRK05846.1-3"/>
    <property type="match status" value="1"/>
</dbReference>
<dbReference type="GO" id="GO:0042773">
    <property type="term" value="P:ATP synthesis coupled electron transport"/>
    <property type="evidence" value="ECO:0007669"/>
    <property type="project" value="InterPro"/>
</dbReference>
<dbReference type="GO" id="GO:0048039">
    <property type="term" value="F:ubiquinone binding"/>
    <property type="evidence" value="ECO:0007669"/>
    <property type="project" value="TreeGrafter"/>
</dbReference>
<accession>A0A377R126</accession>
<feature type="transmembrane region" description="Helical" evidence="9">
    <location>
        <begin position="168"/>
        <end position="188"/>
    </location>
</feature>
<dbReference type="Pfam" id="PF00361">
    <property type="entry name" value="Proton_antipo_M"/>
    <property type="match status" value="1"/>
</dbReference>
<dbReference type="GO" id="GO:0003954">
    <property type="term" value="F:NADH dehydrogenase activity"/>
    <property type="evidence" value="ECO:0007669"/>
    <property type="project" value="TreeGrafter"/>
</dbReference>
<dbReference type="InterPro" id="IPR000260">
    <property type="entry name" value="NADH4_N"/>
</dbReference>
<dbReference type="AlphaFoldDB" id="A0A377R126"/>
<feature type="transmembrane region" description="Helical" evidence="9">
    <location>
        <begin position="208"/>
        <end position="227"/>
    </location>
</feature>
<feature type="transmembrane region" description="Helical" evidence="9">
    <location>
        <begin position="463"/>
        <end position="482"/>
    </location>
</feature>
<keyword evidence="5 9" id="KW-1133">Transmembrane helix</keyword>
<dbReference type="EC" id="1.6.5.11" evidence="12"/>
<feature type="transmembrane region" description="Helical" evidence="9">
    <location>
        <begin position="419"/>
        <end position="442"/>
    </location>
</feature>
<evidence type="ECO:0000256" key="9">
    <source>
        <dbReference type="SAM" id="Phobius"/>
    </source>
</evidence>
<evidence type="ECO:0000313" key="13">
    <source>
        <dbReference type="Proteomes" id="UP000254293"/>
    </source>
</evidence>
<keyword evidence="13" id="KW-1185">Reference proteome</keyword>
<evidence type="ECO:0000256" key="5">
    <source>
        <dbReference type="ARBA" id="ARBA00022989"/>
    </source>
</evidence>
<organism evidence="12 13">
    <name type="scientific">Kingella potus</name>
    <dbReference type="NCBI Taxonomy" id="265175"/>
    <lineage>
        <taxon>Bacteria</taxon>
        <taxon>Pseudomonadati</taxon>
        <taxon>Pseudomonadota</taxon>
        <taxon>Betaproteobacteria</taxon>
        <taxon>Neisseriales</taxon>
        <taxon>Neisseriaceae</taxon>
        <taxon>Kingella</taxon>
    </lineage>
</organism>
<gene>
    <name evidence="12" type="primary">nuoM</name>
    <name evidence="12" type="ORF">NCTC13336_01447</name>
</gene>
<keyword evidence="3 8" id="KW-0812">Transmembrane</keyword>
<feature type="transmembrane region" description="Helical" evidence="9">
    <location>
        <begin position="75"/>
        <end position="101"/>
    </location>
</feature>
<dbReference type="InterPro" id="IPR001750">
    <property type="entry name" value="ND/Mrp_TM"/>
</dbReference>
<evidence type="ECO:0000256" key="7">
    <source>
        <dbReference type="ARBA" id="ARBA00023136"/>
    </source>
</evidence>
<dbReference type="GO" id="GO:0012505">
    <property type="term" value="C:endomembrane system"/>
    <property type="evidence" value="ECO:0007669"/>
    <property type="project" value="UniProtKB-SubCell"/>
</dbReference>
<keyword evidence="7 9" id="KW-0472">Membrane</keyword>
<dbReference type="NCBIfam" id="NF004501">
    <property type="entry name" value="PRK05846.1-5"/>
    <property type="match status" value="1"/>
</dbReference>